<sequence length="371" mass="42498">MASSSPFRSLDHAIDVAKDIFLNKLDVGSWLEALSHRDCFNTYISMATESTKQGLYEWGFEYKRKFGYAFVTCASEKSSDEILSELKVRYTNMPLVELDIACREEMKLIELQLTNHYIDLYFDSDSTQEAEEKYEEISNGVEDVSLNAVEVNSIGTDHATEFDTNNNSRENVKGVDGNKSKAKEHVRPKKGFDLNKLPWWGWEISDPMKREANKFLTENSLRVLGDRTNFRNQESSIRNLETQVGKIATQLSTHLPNAFPSDTVVNPTVECHAITIGNGEAFQDSKHEGLNKGNVKGTPTKPLKEEMVINAMQYPEKEDEEWYMRIDVIEELNREVKQEEAMQKFQVTQGRYDVLDDTNQDFVMQEIDAIV</sequence>
<reference evidence="9 10" key="1">
    <citation type="journal article" date="2023" name="Plants (Basel)">
        <title>Bridging the Gap: Combining Genomics and Transcriptomics Approaches to Understand Stylosanthes scabra, an Orphan Legume from the Brazilian Caatinga.</title>
        <authorList>
            <person name="Ferreira-Neto J.R.C."/>
            <person name="da Silva M.D."/>
            <person name="Binneck E."/>
            <person name="de Melo N.F."/>
            <person name="da Silva R.H."/>
            <person name="de Melo A.L.T.M."/>
            <person name="Pandolfi V."/>
            <person name="Bustamante F.O."/>
            <person name="Brasileiro-Vidal A.C."/>
            <person name="Benko-Iseppon A.M."/>
        </authorList>
    </citation>
    <scope>NUCLEOTIDE SEQUENCE [LARGE SCALE GENOMIC DNA]</scope>
    <source>
        <tissue evidence="9">Leaves</tissue>
    </source>
</reference>
<keyword evidence="10" id="KW-1185">Reference proteome</keyword>
<gene>
    <name evidence="9" type="ORF">PIB30_096213</name>
</gene>
<dbReference type="Gene3D" id="1.10.3330.10">
    <property type="entry name" value="Oxo-4-hydroxy-4-carboxy-5-ureidoimidazoline decarboxylase"/>
    <property type="match status" value="1"/>
</dbReference>
<dbReference type="Proteomes" id="UP001341840">
    <property type="component" value="Unassembled WGS sequence"/>
</dbReference>
<dbReference type="PANTHER" id="PTHR43466:SF1">
    <property type="entry name" value="2-OXO-4-HYDROXY-4-CARBOXY-5-UREIDOIMIDAZOLINE DECARBOXYLASE-RELATED"/>
    <property type="match status" value="1"/>
</dbReference>
<evidence type="ECO:0000256" key="7">
    <source>
        <dbReference type="SAM" id="MobiDB-lite"/>
    </source>
</evidence>
<evidence type="ECO:0000256" key="2">
    <source>
        <dbReference type="ARBA" id="ARBA00004754"/>
    </source>
</evidence>
<organism evidence="9 10">
    <name type="scientific">Stylosanthes scabra</name>
    <dbReference type="NCBI Taxonomy" id="79078"/>
    <lineage>
        <taxon>Eukaryota</taxon>
        <taxon>Viridiplantae</taxon>
        <taxon>Streptophyta</taxon>
        <taxon>Embryophyta</taxon>
        <taxon>Tracheophyta</taxon>
        <taxon>Spermatophyta</taxon>
        <taxon>Magnoliopsida</taxon>
        <taxon>eudicotyledons</taxon>
        <taxon>Gunneridae</taxon>
        <taxon>Pentapetalae</taxon>
        <taxon>rosids</taxon>
        <taxon>fabids</taxon>
        <taxon>Fabales</taxon>
        <taxon>Fabaceae</taxon>
        <taxon>Papilionoideae</taxon>
        <taxon>50 kb inversion clade</taxon>
        <taxon>dalbergioids sensu lato</taxon>
        <taxon>Dalbergieae</taxon>
        <taxon>Pterocarpus clade</taxon>
        <taxon>Stylosanthes</taxon>
    </lineage>
</organism>
<evidence type="ECO:0000256" key="4">
    <source>
        <dbReference type="ARBA" id="ARBA00022631"/>
    </source>
</evidence>
<comment type="catalytic activity">
    <reaction evidence="1">
        <text>5-hydroxy-2-oxo-4-ureido-2,5-dihydro-1H-imidazole-5-carboxylate + H(+) = (S)-allantoin + CO2</text>
        <dbReference type="Rhea" id="RHEA:26301"/>
        <dbReference type="ChEBI" id="CHEBI:15378"/>
        <dbReference type="ChEBI" id="CHEBI:15678"/>
        <dbReference type="ChEBI" id="CHEBI:16526"/>
        <dbReference type="ChEBI" id="CHEBI:58639"/>
        <dbReference type="EC" id="4.1.1.97"/>
    </reaction>
</comment>
<feature type="compositionally biased region" description="Basic and acidic residues" evidence="7">
    <location>
        <begin position="170"/>
        <end position="183"/>
    </location>
</feature>
<evidence type="ECO:0000313" key="10">
    <source>
        <dbReference type="Proteomes" id="UP001341840"/>
    </source>
</evidence>
<keyword evidence="5" id="KW-0210">Decarboxylase</keyword>
<comment type="pathway">
    <text evidence="2">Purine metabolism; urate degradation; (S)-allantoin from urate: step 3/3.</text>
</comment>
<evidence type="ECO:0000256" key="6">
    <source>
        <dbReference type="ARBA" id="ARBA00023239"/>
    </source>
</evidence>
<name>A0ABU6XSP5_9FABA</name>
<evidence type="ECO:0000313" key="9">
    <source>
        <dbReference type="EMBL" id="MED6201557.1"/>
    </source>
</evidence>
<dbReference type="InterPro" id="IPR018020">
    <property type="entry name" value="OHCU_decarboxylase"/>
</dbReference>
<dbReference type="SUPFAM" id="SSF158694">
    <property type="entry name" value="UraD-Like"/>
    <property type="match status" value="1"/>
</dbReference>
<dbReference type="Pfam" id="PF09349">
    <property type="entry name" value="OHCU_decarbox"/>
    <property type="match status" value="1"/>
</dbReference>
<dbReference type="InterPro" id="IPR036778">
    <property type="entry name" value="OHCU_decarboxylase_sf"/>
</dbReference>
<dbReference type="PANTHER" id="PTHR43466">
    <property type="entry name" value="2-OXO-4-HYDROXY-4-CARBOXY-5-UREIDOIMIDAZOLINE DECARBOXYLASE-RELATED"/>
    <property type="match status" value="1"/>
</dbReference>
<evidence type="ECO:0000256" key="3">
    <source>
        <dbReference type="ARBA" id="ARBA00012257"/>
    </source>
</evidence>
<feature type="region of interest" description="Disordered" evidence="7">
    <location>
        <begin position="159"/>
        <end position="183"/>
    </location>
</feature>
<proteinExistence type="predicted"/>
<feature type="domain" description="Oxo-4-hydroxy-4-carboxy-5-ureidoimidazoline decarboxylase" evidence="8">
    <location>
        <begin position="46"/>
        <end position="109"/>
    </location>
</feature>
<accession>A0ABU6XSP5</accession>
<keyword evidence="4" id="KW-0659">Purine metabolism</keyword>
<comment type="caution">
    <text evidence="9">The sequence shown here is derived from an EMBL/GenBank/DDBJ whole genome shotgun (WGS) entry which is preliminary data.</text>
</comment>
<evidence type="ECO:0000256" key="5">
    <source>
        <dbReference type="ARBA" id="ARBA00022793"/>
    </source>
</evidence>
<dbReference type="EMBL" id="JASCZI010213711">
    <property type="protein sequence ID" value="MED6201557.1"/>
    <property type="molecule type" value="Genomic_DNA"/>
</dbReference>
<protein>
    <recommendedName>
        <fullName evidence="3">2-oxo-4-hydroxy-4-carboxy-5-ureidoimidazoline decarboxylase</fullName>
        <ecNumber evidence="3">4.1.1.97</ecNumber>
    </recommendedName>
</protein>
<evidence type="ECO:0000259" key="8">
    <source>
        <dbReference type="Pfam" id="PF09349"/>
    </source>
</evidence>
<dbReference type="EC" id="4.1.1.97" evidence="3"/>
<keyword evidence="6" id="KW-0456">Lyase</keyword>
<evidence type="ECO:0000256" key="1">
    <source>
        <dbReference type="ARBA" id="ARBA00001163"/>
    </source>
</evidence>